<feature type="transmembrane region" description="Helical" evidence="1">
    <location>
        <begin position="51"/>
        <end position="70"/>
    </location>
</feature>
<name>A0A4R5PQS6_9HYPH</name>
<keyword evidence="4" id="KW-1185">Reference proteome</keyword>
<keyword evidence="1" id="KW-1133">Transmembrane helix</keyword>
<dbReference type="Proteomes" id="UP000295131">
    <property type="component" value="Unassembled WGS sequence"/>
</dbReference>
<dbReference type="EMBL" id="SMSI01000001">
    <property type="protein sequence ID" value="TDH39061.1"/>
    <property type="molecule type" value="Genomic_DNA"/>
</dbReference>
<evidence type="ECO:0000259" key="2">
    <source>
        <dbReference type="Pfam" id="PF13116"/>
    </source>
</evidence>
<evidence type="ECO:0000313" key="4">
    <source>
        <dbReference type="Proteomes" id="UP000295131"/>
    </source>
</evidence>
<evidence type="ECO:0000313" key="3">
    <source>
        <dbReference type="EMBL" id="TDH39061.1"/>
    </source>
</evidence>
<keyword evidence="1" id="KW-0472">Membrane</keyword>
<accession>A0A4R5PQS6</accession>
<organism evidence="3 4">
    <name type="scientific">Pseudohoeflea suaedae</name>
    <dbReference type="NCBI Taxonomy" id="877384"/>
    <lineage>
        <taxon>Bacteria</taxon>
        <taxon>Pseudomonadati</taxon>
        <taxon>Pseudomonadota</taxon>
        <taxon>Alphaproteobacteria</taxon>
        <taxon>Hyphomicrobiales</taxon>
        <taxon>Rhizobiaceae</taxon>
        <taxon>Pseudohoeflea</taxon>
    </lineage>
</organism>
<dbReference type="AlphaFoldDB" id="A0A4R5PQS6"/>
<protein>
    <recommendedName>
        <fullName evidence="2">YhdP central domain-containing protein</fullName>
    </recommendedName>
</protein>
<evidence type="ECO:0000256" key="1">
    <source>
        <dbReference type="SAM" id="Phobius"/>
    </source>
</evidence>
<sequence length="1136" mass="121229">MAKGPHQKVSFSRRDITALHDLPSAQCEDPIIVNAHRGGRSGGWVKAHIKAVAFLVILFLVVFGAILIALDRGLVDGVIEDRARSALAGALGETYTSEIGGAGVRMTSRGQVALIANNVKIRPADGTGGEYAVNRLRLLLDPLAMMGGSLKVNSIEVEGAHLIAGSGPGIGFSDLAHFRVDSLDERIEQAFEAVDRVGSVLANRGTETIVLENIRLGDDLRGITVKRAELTGQEEDEFDIDATLSFKSRDFGFAVHATKGDRDDLSQLEATVTGLPVDYTSDGLERRATGLETLVDIGLSATRATPGGVPELQLTIDGEPGSMMLGGVSAELRELKTAMSYQAEQKKIEIMPSLLQIGDTKLPFNGGLIDIDNVPERTDINRDYPGMAFDLVIANGLAAPGDSADSPVKFDARAFGRIMPNRNRIVADQLALVTGRYNMAASLSLQFVEGISPAITLYAQTDRLPTTAVKQLWPYWMGKRARQWVLENLYGGTVSNGRIQLSAPAGHFPPGKRAPPFTENQFQIEFDIERARMNVAGDIPPLRDANGHLSLRGTKVEVSVSSAGGYFPTGRVVKVSDGTLTIPDTEEKPLMADLSLSVSGAADAVAELITYHPIDVLDRIGFKPEELSGEISSQVRARFGLVREQDPPPTEWEVNMDLAGVDIGKQVEGRTFSDIEGKLNVTPARAHLTADATVDGIPLTLDLTEPVSNSGVERKRLISGTLDDTQREKIAPGTGLLLSGPVGLKLEEKGAGKNAITLKLDRATLTVPGIGWKKGAGIPGTASFDIESEGNSHKLRHLVVSGDGFKVTGNIDIADGSFSSARLDSIRLSPGDDYRADITHRNKAYDIKVSGASADLRQLISEAKSNVAATDGGGGENFVIAASGSLGQVRGFYETSLSDARFSYAGRNGRTEKLSFKAVSPSGQAVVIDVDGQSQSGQEKVEMTSGDAGAFARFAGVYGKMQGGLLNVRLQRAGDGPRRGVVDIRNFKIVGEEKLKALVSSPADSQGRSLNDAVRRNIDVTEASFEVANARIESGRGYLNLDEGILRGTEIGAAFRGLVYDQNGNMDLAGTFMPAYGINRLFGELPLIGAILGNGRDQGLLGITFRLVGDADSPQVVINPLSLIAPGVFRNIFEFR</sequence>
<dbReference type="RefSeq" id="WP_133283894.1">
    <property type="nucleotide sequence ID" value="NZ_SMSI01000001.1"/>
</dbReference>
<gene>
    <name evidence="3" type="ORF">E2A64_08250</name>
</gene>
<reference evidence="3 4" key="1">
    <citation type="journal article" date="2013" name="Int. J. Syst. Evol. Microbiol.">
        <title>Hoeflea suaedae sp. nov., an endophytic bacterium isolated from the root of the halophyte Suaeda maritima.</title>
        <authorList>
            <person name="Chung E.J."/>
            <person name="Park J.A."/>
            <person name="Pramanik P."/>
            <person name="Bibi F."/>
            <person name="Jeon C.O."/>
            <person name="Chung Y.R."/>
        </authorList>
    </citation>
    <scope>NUCLEOTIDE SEQUENCE [LARGE SCALE GENOMIC DNA]</scope>
    <source>
        <strain evidence="3 4">YC6898</strain>
    </source>
</reference>
<comment type="caution">
    <text evidence="3">The sequence shown here is derived from an EMBL/GenBank/DDBJ whole genome shotgun (WGS) entry which is preliminary data.</text>
</comment>
<dbReference type="InterPro" id="IPR025263">
    <property type="entry name" value="YhdP_central"/>
</dbReference>
<dbReference type="Pfam" id="PF13116">
    <property type="entry name" value="YhdP"/>
    <property type="match status" value="1"/>
</dbReference>
<proteinExistence type="predicted"/>
<keyword evidence="1" id="KW-0812">Transmembrane</keyword>
<dbReference type="OrthoDB" id="7161641at2"/>
<feature type="domain" description="YhdP central" evidence="2">
    <location>
        <begin position="423"/>
        <end position="866"/>
    </location>
</feature>